<dbReference type="GO" id="GO:0003729">
    <property type="term" value="F:mRNA binding"/>
    <property type="evidence" value="ECO:0007669"/>
    <property type="project" value="UniProtKB-ARBA"/>
</dbReference>
<dbReference type="InterPro" id="IPR002906">
    <property type="entry name" value="Ribosomal_eS31"/>
</dbReference>
<evidence type="ECO:0000256" key="8">
    <source>
        <dbReference type="ARBA" id="ARBA00022833"/>
    </source>
</evidence>
<keyword evidence="10" id="KW-0687">Ribonucleoprotein</keyword>
<dbReference type="InterPro" id="IPR019954">
    <property type="entry name" value="Ubiquitin_CS"/>
</dbReference>
<evidence type="ECO:0000256" key="10">
    <source>
        <dbReference type="ARBA" id="ARBA00023274"/>
    </source>
</evidence>
<keyword evidence="8" id="KW-0862">Zinc</keyword>
<dbReference type="GO" id="GO:0008270">
    <property type="term" value="F:zinc ion binding"/>
    <property type="evidence" value="ECO:0007669"/>
    <property type="project" value="UniProtKB-KW"/>
</dbReference>
<evidence type="ECO:0000313" key="13">
    <source>
        <dbReference type="EMBL" id="KAG6748353.1"/>
    </source>
</evidence>
<dbReference type="GO" id="GO:0003735">
    <property type="term" value="F:structural constituent of ribosome"/>
    <property type="evidence" value="ECO:0007669"/>
    <property type="project" value="InterPro"/>
</dbReference>
<dbReference type="GO" id="GO:1990904">
    <property type="term" value="C:ribonucleoprotein complex"/>
    <property type="evidence" value="ECO:0007669"/>
    <property type="project" value="UniProtKB-KW"/>
</dbReference>
<keyword evidence="6" id="KW-1017">Isopeptide bond</keyword>
<comment type="caution">
    <text evidence="13">The sequence shown here is derived from an EMBL/GenBank/DDBJ whole genome shotgun (WGS) entry which is preliminary data.</text>
</comment>
<keyword evidence="14" id="KW-1185">Reference proteome</keyword>
<sequence length="225" mass="25895">MQIFVKTLTGKTITLEVESSDTIDNVKAKIQDKEGIPPDQQRLIFAGKQLEDGRTLADYNIQKESTLHLVLRLRGGAKKRKKKTYTKPKKIKHKKKKVKLAVLQFYKVDDSGKVQRLRKECPNAECGAGTFMANHFDRHYCGKCGLTYVYQTAGGYFSYSCYDSSLLEIWDMLETPVEMGELRFKAFEISRFKNLRVSSFDFECFVERCRSVLQEEETVVLFASV</sequence>
<dbReference type="SMART" id="SM00213">
    <property type="entry name" value="UBQ"/>
    <property type="match status" value="1"/>
</dbReference>
<evidence type="ECO:0000256" key="1">
    <source>
        <dbReference type="ARBA" id="ARBA00002225"/>
    </source>
</evidence>
<reference evidence="13" key="1">
    <citation type="journal article" date="2020" name="bioRxiv">
        <title>Hybrid origin of Populus tomentosa Carr. identified through genome sequencing and phylogenomic analysis.</title>
        <authorList>
            <person name="An X."/>
            <person name="Gao K."/>
            <person name="Chen Z."/>
            <person name="Li J."/>
            <person name="Yang X."/>
            <person name="Yang X."/>
            <person name="Zhou J."/>
            <person name="Guo T."/>
            <person name="Zhao T."/>
            <person name="Huang S."/>
            <person name="Miao D."/>
            <person name="Khan W.U."/>
            <person name="Rao P."/>
            <person name="Ye M."/>
            <person name="Lei B."/>
            <person name="Liao W."/>
            <person name="Wang J."/>
            <person name="Ji L."/>
            <person name="Li Y."/>
            <person name="Guo B."/>
            <person name="Mustafa N.S."/>
            <person name="Li S."/>
            <person name="Yun Q."/>
            <person name="Keller S.R."/>
            <person name="Mao J."/>
            <person name="Zhang R."/>
            <person name="Strauss S.H."/>
        </authorList>
    </citation>
    <scope>NUCLEOTIDE SEQUENCE</scope>
    <source>
        <strain evidence="13">GM15</strain>
        <tissue evidence="13">Leaf</tissue>
    </source>
</reference>
<feature type="domain" description="Ubiquitin-like" evidence="12">
    <location>
        <begin position="1"/>
        <end position="76"/>
    </location>
</feature>
<dbReference type="CDD" id="cd01803">
    <property type="entry name" value="Ubl_ubiquitin"/>
    <property type="match status" value="1"/>
</dbReference>
<organism evidence="13 14">
    <name type="scientific">Populus tomentosa</name>
    <name type="common">Chinese white poplar</name>
    <dbReference type="NCBI Taxonomy" id="118781"/>
    <lineage>
        <taxon>Eukaryota</taxon>
        <taxon>Viridiplantae</taxon>
        <taxon>Streptophyta</taxon>
        <taxon>Embryophyta</taxon>
        <taxon>Tracheophyta</taxon>
        <taxon>Spermatophyta</taxon>
        <taxon>Magnoliopsida</taxon>
        <taxon>eudicotyledons</taxon>
        <taxon>Gunneridae</taxon>
        <taxon>Pentapetalae</taxon>
        <taxon>rosids</taxon>
        <taxon>fabids</taxon>
        <taxon>Malpighiales</taxon>
        <taxon>Salicaceae</taxon>
        <taxon>Saliceae</taxon>
        <taxon>Populus</taxon>
    </lineage>
</organism>
<comment type="similarity">
    <text evidence="3">In the N-terminal section; belongs to the ubiquitin family.</text>
</comment>
<dbReference type="PANTHER" id="PTHR10666">
    <property type="entry name" value="UBIQUITIN"/>
    <property type="match status" value="1"/>
</dbReference>
<keyword evidence="5" id="KW-0963">Cytoplasm</keyword>
<dbReference type="InterPro" id="IPR000626">
    <property type="entry name" value="Ubiquitin-like_dom"/>
</dbReference>
<dbReference type="GO" id="GO:0005737">
    <property type="term" value="C:cytoplasm"/>
    <property type="evidence" value="ECO:0007669"/>
    <property type="project" value="UniProtKB-SubCell"/>
</dbReference>
<dbReference type="GO" id="GO:0006412">
    <property type="term" value="P:translation"/>
    <property type="evidence" value="ECO:0007669"/>
    <property type="project" value="InterPro"/>
</dbReference>
<comment type="subcellular location">
    <subcellularLocation>
        <location evidence="2">Cytoplasm</location>
    </subcellularLocation>
</comment>
<evidence type="ECO:0000256" key="2">
    <source>
        <dbReference type="ARBA" id="ARBA00004496"/>
    </source>
</evidence>
<keyword evidence="7" id="KW-0863">Zinc-finger</keyword>
<evidence type="ECO:0000256" key="7">
    <source>
        <dbReference type="ARBA" id="ARBA00022771"/>
    </source>
</evidence>
<evidence type="ECO:0000259" key="12">
    <source>
        <dbReference type="PROSITE" id="PS50053"/>
    </source>
</evidence>
<proteinExistence type="inferred from homology"/>
<evidence type="ECO:0000256" key="9">
    <source>
        <dbReference type="ARBA" id="ARBA00022980"/>
    </source>
</evidence>
<dbReference type="PROSITE" id="PS50053">
    <property type="entry name" value="UBIQUITIN_2"/>
    <property type="match status" value="1"/>
</dbReference>
<dbReference type="FunFam" id="3.10.20.90:FF:000008">
    <property type="entry name" value="Ubiquitin-40S ribosomal protein S27a"/>
    <property type="match status" value="1"/>
</dbReference>
<evidence type="ECO:0000256" key="11">
    <source>
        <dbReference type="ARBA" id="ARBA00035123"/>
    </source>
</evidence>
<comment type="similarity">
    <text evidence="4">In the C-terminal section; belongs to the eukaryotic ribosomal protein eS31 family.</text>
</comment>
<keyword evidence="7" id="KW-0479">Metal-binding</keyword>
<evidence type="ECO:0000256" key="4">
    <source>
        <dbReference type="ARBA" id="ARBA00009891"/>
    </source>
</evidence>
<dbReference type="GO" id="GO:0005840">
    <property type="term" value="C:ribosome"/>
    <property type="evidence" value="ECO:0007669"/>
    <property type="project" value="UniProtKB-KW"/>
</dbReference>
<dbReference type="Pfam" id="PF01599">
    <property type="entry name" value="Ribosomal_S27"/>
    <property type="match status" value="1"/>
</dbReference>
<dbReference type="InterPro" id="IPR050158">
    <property type="entry name" value="Ubiquitin_ubiquitin-like"/>
</dbReference>
<keyword evidence="9" id="KW-0689">Ribosomal protein</keyword>
<dbReference type="Pfam" id="PF00240">
    <property type="entry name" value="ubiquitin"/>
    <property type="match status" value="1"/>
</dbReference>
<evidence type="ECO:0000256" key="5">
    <source>
        <dbReference type="ARBA" id="ARBA00022490"/>
    </source>
</evidence>
<evidence type="ECO:0000256" key="6">
    <source>
        <dbReference type="ARBA" id="ARBA00022499"/>
    </source>
</evidence>
<dbReference type="PROSITE" id="PS00299">
    <property type="entry name" value="UBIQUITIN_1"/>
    <property type="match status" value="1"/>
</dbReference>
<comment type="function">
    <text evidence="1">Component of the 40S subunit of the ribosome.</text>
</comment>
<evidence type="ECO:0000256" key="3">
    <source>
        <dbReference type="ARBA" id="ARBA00008373"/>
    </source>
</evidence>
<name>A0A8X7YH98_POPTO</name>
<protein>
    <recommendedName>
        <fullName evidence="12">Ubiquitin-like domain-containing protein</fullName>
    </recommendedName>
</protein>
<dbReference type="OrthoDB" id="831541at2759"/>
<evidence type="ECO:0000313" key="14">
    <source>
        <dbReference type="Proteomes" id="UP000886885"/>
    </source>
</evidence>
<dbReference type="AlphaFoldDB" id="A0A8X7YH98"/>
<dbReference type="Proteomes" id="UP000886885">
    <property type="component" value="Chromosome 14D"/>
</dbReference>
<accession>A0A8X7YH98</accession>
<dbReference type="SMART" id="SM01402">
    <property type="entry name" value="Ribosomal_S27"/>
    <property type="match status" value="1"/>
</dbReference>
<gene>
    <name evidence="13" type="ORF">POTOM_048272</name>
</gene>
<comment type="subunit">
    <text evidence="11">Part of the 40S ribosomal subunit.</text>
</comment>
<dbReference type="EMBL" id="JAAWWB010000028">
    <property type="protein sequence ID" value="KAG6748353.1"/>
    <property type="molecule type" value="Genomic_DNA"/>
</dbReference>